<feature type="transmembrane region" description="Helical" evidence="4">
    <location>
        <begin position="342"/>
        <end position="365"/>
    </location>
</feature>
<dbReference type="SUPFAM" id="SSF103473">
    <property type="entry name" value="MFS general substrate transporter"/>
    <property type="match status" value="1"/>
</dbReference>
<proteinExistence type="predicted"/>
<evidence type="ECO:0000313" key="6">
    <source>
        <dbReference type="EMBL" id="SKA15986.1"/>
    </source>
</evidence>
<dbReference type="InterPro" id="IPR050327">
    <property type="entry name" value="Proton-linked_MCT"/>
</dbReference>
<dbReference type="InterPro" id="IPR036259">
    <property type="entry name" value="MFS_trans_sf"/>
</dbReference>
<evidence type="ECO:0000259" key="5">
    <source>
        <dbReference type="PROSITE" id="PS50850"/>
    </source>
</evidence>
<feature type="transmembrane region" description="Helical" evidence="4">
    <location>
        <begin position="249"/>
        <end position="271"/>
    </location>
</feature>
<gene>
    <name evidence="6" type="ORF">SAMN02745126_03850</name>
</gene>
<keyword evidence="7" id="KW-1185">Reference proteome</keyword>
<dbReference type="PANTHER" id="PTHR11360:SF290">
    <property type="entry name" value="MONOCARBOXYLATE MFS PERMEASE"/>
    <property type="match status" value="1"/>
</dbReference>
<evidence type="ECO:0000313" key="7">
    <source>
        <dbReference type="Proteomes" id="UP000190092"/>
    </source>
</evidence>
<accession>A0A1T4RJN4</accession>
<evidence type="ECO:0000256" key="3">
    <source>
        <dbReference type="ARBA" id="ARBA00023136"/>
    </source>
</evidence>
<protein>
    <submittedName>
        <fullName evidence="6">Predicted arabinose efflux permease, MFS family</fullName>
    </submittedName>
</protein>
<dbReference type="Gene3D" id="1.20.1250.20">
    <property type="entry name" value="MFS general substrate transporter like domains"/>
    <property type="match status" value="1"/>
</dbReference>
<feature type="transmembrane region" description="Helical" evidence="4">
    <location>
        <begin position="220"/>
        <end position="243"/>
    </location>
</feature>
<keyword evidence="2 4" id="KW-1133">Transmembrane helix</keyword>
<organism evidence="6 7">
    <name type="scientific">Enhydrobacter aerosaccus</name>
    <dbReference type="NCBI Taxonomy" id="225324"/>
    <lineage>
        <taxon>Bacteria</taxon>
        <taxon>Pseudomonadati</taxon>
        <taxon>Pseudomonadota</taxon>
        <taxon>Alphaproteobacteria</taxon>
        <taxon>Hyphomicrobiales</taxon>
        <taxon>Enhydrobacter</taxon>
    </lineage>
</organism>
<dbReference type="InterPro" id="IPR011701">
    <property type="entry name" value="MFS"/>
</dbReference>
<feature type="transmembrane region" description="Helical" evidence="4">
    <location>
        <begin position="142"/>
        <end position="163"/>
    </location>
</feature>
<dbReference type="EMBL" id="FUWJ01000005">
    <property type="protein sequence ID" value="SKA15986.1"/>
    <property type="molecule type" value="Genomic_DNA"/>
</dbReference>
<evidence type="ECO:0000256" key="2">
    <source>
        <dbReference type="ARBA" id="ARBA00022989"/>
    </source>
</evidence>
<feature type="transmembrane region" description="Helical" evidence="4">
    <location>
        <begin position="169"/>
        <end position="192"/>
    </location>
</feature>
<sequence length="396" mass="40971">MAASEVIVANREGWRVAWVAFVVAVFGWGVGFYGPAVYLQSLHQAQGWSISTVSSAVSAHFLVSAILITWLPDAYRRFGVGRVTFAGALLAASGAAAWGHAHELWQIGPAVLLSAAGWAATSGAALNAIVSPWFTSNRPRAISLAFNGASVGGVAFVPLWMVLITRFGLGGATTILGALMVAVLCPLARAFLWESPGAKTIDLRQAAATTRGRLMRMPRFLTLSAAFALGLFAQIGMFAHLIARLTPPLGPSLAAAAVSLTTICAIFGRVLVGRLIGGRDARLLGAASLVTQAIGTSMLAFGAGLAQLTLGCVLFGLGVGNLVSLPPVIAQREFCAVDVGTVVALVTAMNQALFAFAPVVLGWLKDSTHDYLVPFALAAAVQVLAAIVVAGGRSRP</sequence>
<feature type="transmembrane region" description="Helical" evidence="4">
    <location>
        <begin position="283"/>
        <end position="302"/>
    </location>
</feature>
<keyword evidence="1 4" id="KW-0812">Transmembrane</keyword>
<dbReference type="PROSITE" id="PS50850">
    <property type="entry name" value="MFS"/>
    <property type="match status" value="1"/>
</dbReference>
<dbReference type="Pfam" id="PF07690">
    <property type="entry name" value="MFS_1"/>
    <property type="match status" value="1"/>
</dbReference>
<dbReference type="RefSeq" id="WP_170921022.1">
    <property type="nucleotide sequence ID" value="NZ_FUWJ01000005.1"/>
</dbReference>
<evidence type="ECO:0000256" key="4">
    <source>
        <dbReference type="SAM" id="Phobius"/>
    </source>
</evidence>
<dbReference type="InterPro" id="IPR020846">
    <property type="entry name" value="MFS_dom"/>
</dbReference>
<feature type="transmembrane region" description="Helical" evidence="4">
    <location>
        <begin position="16"/>
        <end position="36"/>
    </location>
</feature>
<feature type="transmembrane region" description="Helical" evidence="4">
    <location>
        <begin position="107"/>
        <end position="130"/>
    </location>
</feature>
<dbReference type="PANTHER" id="PTHR11360">
    <property type="entry name" value="MONOCARBOXYLATE TRANSPORTER"/>
    <property type="match status" value="1"/>
</dbReference>
<dbReference type="STRING" id="225324.SAMN02745126_03850"/>
<feature type="transmembrane region" description="Helical" evidence="4">
    <location>
        <begin position="48"/>
        <end position="71"/>
    </location>
</feature>
<name>A0A1T4RJN4_9HYPH</name>
<reference evidence="7" key="1">
    <citation type="submission" date="2017-02" db="EMBL/GenBank/DDBJ databases">
        <authorList>
            <person name="Varghese N."/>
            <person name="Submissions S."/>
        </authorList>
    </citation>
    <scope>NUCLEOTIDE SEQUENCE [LARGE SCALE GENOMIC DNA]</scope>
    <source>
        <strain evidence="7">ATCC 27094</strain>
    </source>
</reference>
<feature type="domain" description="Major facilitator superfamily (MFS) profile" evidence="5">
    <location>
        <begin position="214"/>
        <end position="396"/>
    </location>
</feature>
<feature type="transmembrane region" description="Helical" evidence="4">
    <location>
        <begin position="308"/>
        <end position="330"/>
    </location>
</feature>
<dbReference type="Proteomes" id="UP000190092">
    <property type="component" value="Unassembled WGS sequence"/>
</dbReference>
<feature type="transmembrane region" description="Helical" evidence="4">
    <location>
        <begin position="371"/>
        <end position="392"/>
    </location>
</feature>
<evidence type="ECO:0000256" key="1">
    <source>
        <dbReference type="ARBA" id="ARBA00022692"/>
    </source>
</evidence>
<keyword evidence="3 4" id="KW-0472">Membrane</keyword>
<dbReference type="GO" id="GO:0022857">
    <property type="term" value="F:transmembrane transporter activity"/>
    <property type="evidence" value="ECO:0007669"/>
    <property type="project" value="InterPro"/>
</dbReference>
<feature type="transmembrane region" description="Helical" evidence="4">
    <location>
        <begin position="83"/>
        <end position="101"/>
    </location>
</feature>
<dbReference type="AlphaFoldDB" id="A0A1T4RJN4"/>